<evidence type="ECO:0008006" key="3">
    <source>
        <dbReference type="Google" id="ProtNLM"/>
    </source>
</evidence>
<dbReference type="Proteomes" id="UP000273684">
    <property type="component" value="Genome"/>
</dbReference>
<proteinExistence type="predicted"/>
<dbReference type="EMBL" id="KU216744">
    <property type="protein sequence ID" value="ALZ45705.1"/>
    <property type="molecule type" value="Genomic_DNA"/>
</dbReference>
<evidence type="ECO:0000313" key="1">
    <source>
        <dbReference type="EMBL" id="ALZ45705.1"/>
    </source>
</evidence>
<evidence type="ECO:0000313" key="2">
    <source>
        <dbReference type="Proteomes" id="UP000273684"/>
    </source>
</evidence>
<name>A0A0X9L7J5_9VIRU</name>
<accession>A0A0X9L7J5</accession>
<reference evidence="1 2" key="1">
    <citation type="journal article" date="2016" name="Genome Announc.">
        <title>Draft Genome Sequence of White Spot Syndrome Virus Isolated from Cultured Litopenaeus vannamei in Mexico.</title>
        <authorList>
            <person name="Rodriguez-Anaya L.Z."/>
            <person name="Gonzalez-Galaviz J.R."/>
            <person name="Casillas-Hernandez R."/>
            <person name="Lares-Villa F."/>
            <person name="Estrada K."/>
            <person name="Ibarra-Gamez J.C."/>
            <person name="Sanchez-Flores A."/>
        </authorList>
    </citation>
    <scope>NUCLEOTIDE SEQUENCE [LARGE SCALE GENOMIC DNA]</scope>
    <source>
        <strain evidence="1 2">MEX2008</strain>
    </source>
</reference>
<protein>
    <recommendedName>
        <fullName evidence="3">Wsv053</fullName>
    </recommendedName>
</protein>
<sequence>MFLGYAELHNLLLLAFYPSSPSQKLFKNFSAHSSLGGGPLTRPYVKFEGWTAGSTQRQITERS</sequence>
<organism evidence="1 2">
    <name type="scientific">White spot syndrome virus</name>
    <dbReference type="NCBI Taxonomy" id="342409"/>
    <lineage>
        <taxon>Viruses</taxon>
        <taxon>Viruses incertae sedis</taxon>
        <taxon>Naldaviricetes</taxon>
        <taxon>Nimaviridae</taxon>
        <taxon>Whispovirus</taxon>
    </lineage>
</organism>